<gene>
    <name evidence="7" type="primary">murD</name>
    <name evidence="11" type="ORF">sS8_4642</name>
</gene>
<dbReference type="InterPro" id="IPR036565">
    <property type="entry name" value="Mur-like_cat_sf"/>
</dbReference>
<keyword evidence="7 8" id="KW-0131">Cell cycle</keyword>
<dbReference type="Gene3D" id="3.90.190.20">
    <property type="entry name" value="Mur ligase, C-terminal domain"/>
    <property type="match status" value="1"/>
</dbReference>
<dbReference type="InterPro" id="IPR036615">
    <property type="entry name" value="Mur_ligase_C_dom_sf"/>
</dbReference>
<keyword evidence="6 7" id="KW-0067">ATP-binding</keyword>
<proteinExistence type="inferred from homology"/>
<keyword evidence="5 7" id="KW-0547">Nucleotide-binding</keyword>
<dbReference type="SUPFAM" id="SSF51984">
    <property type="entry name" value="MurCD N-terminal domain"/>
    <property type="match status" value="1"/>
</dbReference>
<comment type="pathway">
    <text evidence="2 7 8">Cell wall biogenesis; peptidoglycan biosynthesis.</text>
</comment>
<protein>
    <recommendedName>
        <fullName evidence="7 8">UDP-N-acetylmuramoylalanine--D-glutamate ligase</fullName>
        <ecNumber evidence="7 8">6.3.2.9</ecNumber>
    </recommendedName>
    <alternativeName>
        <fullName evidence="7">D-glutamic acid-adding enzyme</fullName>
    </alternativeName>
    <alternativeName>
        <fullName evidence="7">UDP-N-acetylmuramoyl-L-alanyl-D-glutamate synthetase</fullName>
    </alternativeName>
</protein>
<dbReference type="PANTHER" id="PTHR43692">
    <property type="entry name" value="UDP-N-ACETYLMURAMOYLALANINE--D-GLUTAMATE LIGASE"/>
    <property type="match status" value="1"/>
</dbReference>
<evidence type="ECO:0000256" key="5">
    <source>
        <dbReference type="ARBA" id="ARBA00022741"/>
    </source>
</evidence>
<dbReference type="HAMAP" id="MF_00639">
    <property type="entry name" value="MurD"/>
    <property type="match status" value="1"/>
</dbReference>
<keyword evidence="12" id="KW-1185">Reference proteome</keyword>
<dbReference type="GO" id="GO:0071555">
    <property type="term" value="P:cell wall organization"/>
    <property type="evidence" value="ECO:0007669"/>
    <property type="project" value="UniProtKB-KW"/>
</dbReference>
<dbReference type="NCBIfam" id="TIGR01087">
    <property type="entry name" value="murD"/>
    <property type="match status" value="1"/>
</dbReference>
<dbReference type="GO" id="GO:0009252">
    <property type="term" value="P:peptidoglycan biosynthetic process"/>
    <property type="evidence" value="ECO:0007669"/>
    <property type="project" value="UniProtKB-UniRule"/>
</dbReference>
<feature type="domain" description="Mur ligase central" evidence="10">
    <location>
        <begin position="131"/>
        <end position="301"/>
    </location>
</feature>
<dbReference type="Pfam" id="PF02875">
    <property type="entry name" value="Mur_ligase_C"/>
    <property type="match status" value="1"/>
</dbReference>
<keyword evidence="7 8" id="KW-0961">Cell wall biogenesis/degradation</keyword>
<dbReference type="SUPFAM" id="SSF53244">
    <property type="entry name" value="MurD-like peptide ligases, peptide-binding domain"/>
    <property type="match status" value="1"/>
</dbReference>
<dbReference type="EMBL" id="AP017928">
    <property type="protein sequence ID" value="BBA36572.1"/>
    <property type="molecule type" value="Genomic_DNA"/>
</dbReference>
<dbReference type="KEGG" id="mmai:sS8_4642"/>
<keyword evidence="7 8" id="KW-0573">Peptidoglycan synthesis</keyword>
<dbReference type="Gene3D" id="3.40.50.720">
    <property type="entry name" value="NAD(P)-binding Rossmann-like Domain"/>
    <property type="match status" value="1"/>
</dbReference>
<feature type="binding site" evidence="7">
    <location>
        <begin position="133"/>
        <end position="139"/>
    </location>
    <ligand>
        <name>ATP</name>
        <dbReference type="ChEBI" id="CHEBI:30616"/>
    </ligand>
</feature>
<name>A0A250KYA7_9GAMM</name>
<keyword evidence="7 8" id="KW-0132">Cell division</keyword>
<evidence type="ECO:0000256" key="2">
    <source>
        <dbReference type="ARBA" id="ARBA00004752"/>
    </source>
</evidence>
<keyword evidence="4 7" id="KW-0436">Ligase</keyword>
<evidence type="ECO:0000313" key="12">
    <source>
        <dbReference type="Proteomes" id="UP000266313"/>
    </source>
</evidence>
<comment type="function">
    <text evidence="7 8">Cell wall formation. Catalyzes the addition of glutamate to the nucleotide precursor UDP-N-acetylmuramoyl-L-alanine (UMA).</text>
</comment>
<dbReference type="UniPathway" id="UPA00219"/>
<evidence type="ECO:0000313" key="11">
    <source>
        <dbReference type="EMBL" id="BBA36572.1"/>
    </source>
</evidence>
<organism evidence="11 12">
    <name type="scientific">Methylocaldum marinum</name>
    <dbReference type="NCBI Taxonomy" id="1432792"/>
    <lineage>
        <taxon>Bacteria</taxon>
        <taxon>Pseudomonadati</taxon>
        <taxon>Pseudomonadota</taxon>
        <taxon>Gammaproteobacteria</taxon>
        <taxon>Methylococcales</taxon>
        <taxon>Methylococcaceae</taxon>
        <taxon>Methylocaldum</taxon>
    </lineage>
</organism>
<keyword evidence="3 7" id="KW-0963">Cytoplasm</keyword>
<dbReference type="InterPro" id="IPR013221">
    <property type="entry name" value="Mur_ligase_cen"/>
</dbReference>
<dbReference type="RefSeq" id="WP_119631721.1">
    <property type="nucleotide sequence ID" value="NZ_AP017928.1"/>
</dbReference>
<feature type="domain" description="Mur ligase C-terminal" evidence="9">
    <location>
        <begin position="324"/>
        <end position="436"/>
    </location>
</feature>
<dbReference type="Pfam" id="PF08245">
    <property type="entry name" value="Mur_ligase_M"/>
    <property type="match status" value="1"/>
</dbReference>
<dbReference type="SUPFAM" id="SSF53623">
    <property type="entry name" value="MurD-like peptide ligases, catalytic domain"/>
    <property type="match status" value="1"/>
</dbReference>
<dbReference type="GO" id="GO:0051301">
    <property type="term" value="P:cell division"/>
    <property type="evidence" value="ECO:0007669"/>
    <property type="project" value="UniProtKB-KW"/>
</dbReference>
<keyword evidence="7 8" id="KW-0133">Cell shape</keyword>
<evidence type="ECO:0000256" key="7">
    <source>
        <dbReference type="HAMAP-Rule" id="MF_00639"/>
    </source>
</evidence>
<dbReference type="Pfam" id="PF21799">
    <property type="entry name" value="MurD-like_N"/>
    <property type="match status" value="1"/>
</dbReference>
<dbReference type="AlphaFoldDB" id="A0A250KYA7"/>
<evidence type="ECO:0000256" key="4">
    <source>
        <dbReference type="ARBA" id="ARBA00022598"/>
    </source>
</evidence>
<dbReference type="PANTHER" id="PTHR43692:SF1">
    <property type="entry name" value="UDP-N-ACETYLMURAMOYLALANINE--D-GLUTAMATE LIGASE"/>
    <property type="match status" value="1"/>
</dbReference>
<dbReference type="OrthoDB" id="9809796at2"/>
<dbReference type="InterPro" id="IPR004101">
    <property type="entry name" value="Mur_ligase_C"/>
</dbReference>
<comment type="catalytic activity">
    <reaction evidence="7 8">
        <text>UDP-N-acetyl-alpha-D-muramoyl-L-alanine + D-glutamate + ATP = UDP-N-acetyl-alpha-D-muramoyl-L-alanyl-D-glutamate + ADP + phosphate + H(+)</text>
        <dbReference type="Rhea" id="RHEA:16429"/>
        <dbReference type="ChEBI" id="CHEBI:15378"/>
        <dbReference type="ChEBI" id="CHEBI:29986"/>
        <dbReference type="ChEBI" id="CHEBI:30616"/>
        <dbReference type="ChEBI" id="CHEBI:43474"/>
        <dbReference type="ChEBI" id="CHEBI:83898"/>
        <dbReference type="ChEBI" id="CHEBI:83900"/>
        <dbReference type="ChEBI" id="CHEBI:456216"/>
        <dbReference type="EC" id="6.3.2.9"/>
    </reaction>
</comment>
<reference evidence="11 12" key="1">
    <citation type="submission" date="2016-12" db="EMBL/GenBank/DDBJ databases">
        <title>Genome sequencing of Methylocaldum marinum.</title>
        <authorList>
            <person name="Takeuchi M."/>
            <person name="Kamagata Y."/>
            <person name="Hiraoka S."/>
            <person name="Oshima K."/>
            <person name="Hattori M."/>
            <person name="Iwasaki W."/>
        </authorList>
    </citation>
    <scope>NUCLEOTIDE SEQUENCE [LARGE SCALE GENOMIC DNA]</scope>
    <source>
        <strain evidence="11 12">S8</strain>
    </source>
</reference>
<dbReference type="GO" id="GO:0005524">
    <property type="term" value="F:ATP binding"/>
    <property type="evidence" value="ECO:0007669"/>
    <property type="project" value="UniProtKB-UniRule"/>
</dbReference>
<comment type="subcellular location">
    <subcellularLocation>
        <location evidence="1 7 8">Cytoplasm</location>
    </subcellularLocation>
</comment>
<dbReference type="EC" id="6.3.2.9" evidence="7 8"/>
<evidence type="ECO:0000256" key="3">
    <source>
        <dbReference type="ARBA" id="ARBA00022490"/>
    </source>
</evidence>
<sequence>MAAKAVLYFDAENPLDKLGLDRRSARVLIFGLGRTGLSVARFLASQGIEFAVTDTREWPPSLAELREAFPDAGVFLGGLHSAAFSAATHLIVSPGVPLDQPKIKEAKRRRIPVFGDLDLFACIAKAPIVAITGANGKSTVTTLVGLMAEADGKNVRVGGNLGTPMLDLLDDQAELYVLELSSFQLERSSLLQPAAATVLNISPDHMDRYSDLQAYADAKRRIFRGQGVMILNRDDPVVAGMAEPDRRRAWFGLGESEVDYGVSVVDGEGWLSSHGQPLLQTSRIGIQGRHNVANALAAVALGDAMGLSRTAMISALEQFEGLAHRMQTVAEIDGVIWINDSKATNVGACMAALAGLRSKTVLIAGGVGKGAEFSVLRPVVAEKVRAAVLMGKDAPLLEQALRDIVPTVRVENMRQAVRKARSLAQCGDSVLLAPACASLDQYRDYQERGQVFTDEVMGLSA</sequence>
<evidence type="ECO:0000259" key="10">
    <source>
        <dbReference type="Pfam" id="PF08245"/>
    </source>
</evidence>
<dbReference type="GO" id="GO:0008360">
    <property type="term" value="P:regulation of cell shape"/>
    <property type="evidence" value="ECO:0007669"/>
    <property type="project" value="UniProtKB-KW"/>
</dbReference>
<dbReference type="InterPro" id="IPR005762">
    <property type="entry name" value="MurD"/>
</dbReference>
<comment type="similarity">
    <text evidence="7">Belongs to the MurCDEF family.</text>
</comment>
<dbReference type="Gene3D" id="3.40.1190.10">
    <property type="entry name" value="Mur-like, catalytic domain"/>
    <property type="match status" value="1"/>
</dbReference>
<evidence type="ECO:0000256" key="1">
    <source>
        <dbReference type="ARBA" id="ARBA00004496"/>
    </source>
</evidence>
<dbReference type="GO" id="GO:0008764">
    <property type="term" value="F:UDP-N-acetylmuramoylalanine-D-glutamate ligase activity"/>
    <property type="evidence" value="ECO:0007669"/>
    <property type="project" value="UniProtKB-UniRule"/>
</dbReference>
<dbReference type="Proteomes" id="UP000266313">
    <property type="component" value="Chromosome"/>
</dbReference>
<evidence type="ECO:0000256" key="8">
    <source>
        <dbReference type="RuleBase" id="RU003664"/>
    </source>
</evidence>
<accession>A0A250KYA7</accession>
<dbReference type="GO" id="GO:0005737">
    <property type="term" value="C:cytoplasm"/>
    <property type="evidence" value="ECO:0007669"/>
    <property type="project" value="UniProtKB-SubCell"/>
</dbReference>
<evidence type="ECO:0000259" key="9">
    <source>
        <dbReference type="Pfam" id="PF02875"/>
    </source>
</evidence>
<evidence type="ECO:0000256" key="6">
    <source>
        <dbReference type="ARBA" id="ARBA00022840"/>
    </source>
</evidence>